<evidence type="ECO:0000256" key="1">
    <source>
        <dbReference type="SAM" id="Phobius"/>
    </source>
</evidence>
<dbReference type="EMBL" id="BAAAZO010000006">
    <property type="protein sequence ID" value="GAA3618488.1"/>
    <property type="molecule type" value="Genomic_DNA"/>
</dbReference>
<organism evidence="2 3">
    <name type="scientific">Kineosporia mesophila</name>
    <dbReference type="NCBI Taxonomy" id="566012"/>
    <lineage>
        <taxon>Bacteria</taxon>
        <taxon>Bacillati</taxon>
        <taxon>Actinomycetota</taxon>
        <taxon>Actinomycetes</taxon>
        <taxon>Kineosporiales</taxon>
        <taxon>Kineosporiaceae</taxon>
        <taxon>Kineosporia</taxon>
    </lineage>
</organism>
<protein>
    <submittedName>
        <fullName evidence="2">Type VII secretion protein EccB</fullName>
    </submittedName>
</protein>
<gene>
    <name evidence="2" type="primary">eccB_1</name>
    <name evidence="2" type="ORF">GCM10022223_39090</name>
</gene>
<dbReference type="Gene3D" id="3.30.2390.20">
    <property type="entry name" value="Type VII secretion system EccB, repeat 1 domain"/>
    <property type="match status" value="1"/>
</dbReference>
<name>A0ABP6ZSM9_9ACTN</name>
<accession>A0ABP6ZSM9</accession>
<feature type="transmembrane region" description="Helical" evidence="1">
    <location>
        <begin position="40"/>
        <end position="61"/>
    </location>
</feature>
<keyword evidence="1" id="KW-1133">Transmembrane helix</keyword>
<comment type="caution">
    <text evidence="2">The sequence shown here is derived from an EMBL/GenBank/DDBJ whole genome shotgun (WGS) entry which is preliminary data.</text>
</comment>
<dbReference type="Proteomes" id="UP001501074">
    <property type="component" value="Unassembled WGS sequence"/>
</dbReference>
<evidence type="ECO:0000313" key="2">
    <source>
        <dbReference type="EMBL" id="GAA3618488.1"/>
    </source>
</evidence>
<keyword evidence="1" id="KW-0472">Membrane</keyword>
<sequence length="475" mass="49423">MVSRRDLLDSYQFAARRVVSATVAQETDPTEWPYRRLGGAGFAAVLITVVALAGAGVWGLIRPGGKTSWEDGKSVVVVKETGATYYYDATAQRLYPTPNFASAALLAGTSTKTSTSTKSLTKASRGPELGIVGAPSNLPSSSDLVSPPWSQCTQQVSISGHEVSRTWMVVGKRPGTGDALTDNAILVRDTTDNGLSLIWHNTRYQIRDADVVTSVLGTADGSYALAGDSWLQSLPAGKPIAPITLSGTKSASRAMSGARVGEVRSVDNGSRTQHYLVTANHLVPITELQAKIQEASTGDAPRAATAGAVAAADRSEGALPSSTDPPATIPTLISPGQASSVMCATWDDGDFTPTVYLNSEVPVESGIDTKAVSGSSTALADRVWVQPGKATLVHSQPSPETPADSGPLYLVTDQGLRYAIPTSTAQSALGLGGVETYSLPASLVARVPEGPSLDPDVARAALQRQEEMNDMVAGS</sequence>
<dbReference type="Pfam" id="PF05108">
    <property type="entry name" value="T7SS_ESX1_EccB"/>
    <property type="match status" value="1"/>
</dbReference>
<dbReference type="PANTHER" id="PTHR40765:SF2">
    <property type="entry name" value="ESX-2 SECRETION SYSTEM ATPASE ECCB2"/>
    <property type="match status" value="1"/>
</dbReference>
<dbReference type="InterPro" id="IPR044857">
    <property type="entry name" value="T7SS_EccB_R1"/>
</dbReference>
<dbReference type="NCBIfam" id="TIGR03919">
    <property type="entry name" value="T7SS_EccB"/>
    <property type="match status" value="1"/>
</dbReference>
<dbReference type="InterPro" id="IPR007795">
    <property type="entry name" value="T7SS_EccB"/>
</dbReference>
<proteinExistence type="predicted"/>
<dbReference type="RefSeq" id="WP_231480815.1">
    <property type="nucleotide sequence ID" value="NZ_BAAAZO010000006.1"/>
</dbReference>
<keyword evidence="1" id="KW-0812">Transmembrane</keyword>
<evidence type="ECO:0000313" key="3">
    <source>
        <dbReference type="Proteomes" id="UP001501074"/>
    </source>
</evidence>
<reference evidence="3" key="1">
    <citation type="journal article" date="2019" name="Int. J. Syst. Evol. Microbiol.">
        <title>The Global Catalogue of Microorganisms (GCM) 10K type strain sequencing project: providing services to taxonomists for standard genome sequencing and annotation.</title>
        <authorList>
            <consortium name="The Broad Institute Genomics Platform"/>
            <consortium name="The Broad Institute Genome Sequencing Center for Infectious Disease"/>
            <person name="Wu L."/>
            <person name="Ma J."/>
        </authorList>
    </citation>
    <scope>NUCLEOTIDE SEQUENCE [LARGE SCALE GENOMIC DNA]</scope>
    <source>
        <strain evidence="3">JCM 16902</strain>
    </source>
</reference>
<keyword evidence="3" id="KW-1185">Reference proteome</keyword>
<dbReference type="PANTHER" id="PTHR40765">
    <property type="entry name" value="ESX-2 SECRETION SYSTEM ATPASE ECCB2"/>
    <property type="match status" value="1"/>
</dbReference>